<name>A0A5C7SC33_THASP</name>
<dbReference type="InterPro" id="IPR034904">
    <property type="entry name" value="FSCA_dom_sf"/>
</dbReference>
<dbReference type="SUPFAM" id="SSF117916">
    <property type="entry name" value="Fe-S cluster assembly (FSCA) domain-like"/>
    <property type="match status" value="1"/>
</dbReference>
<dbReference type="EMBL" id="SSFD01000288">
    <property type="protein sequence ID" value="TXH81133.1"/>
    <property type="molecule type" value="Genomic_DNA"/>
</dbReference>
<sequence length="107" mass="11847">MTTEKHATGSDPRVTEALRQVVDPELGINIVDLGLVYGSEVRDGQVHVTMTMTTPACPMEELLMEMVHSAILRELSEARSVEVDLVWDPPWKPDMMSQAAKAQLGRT</sequence>
<dbReference type="PANTHER" id="PTHR42831">
    <property type="entry name" value="FE-S PROTEIN MATURATION AUXILIARY FACTOR YITW"/>
    <property type="match status" value="1"/>
</dbReference>
<feature type="domain" description="MIP18 family-like" evidence="1">
    <location>
        <begin position="13"/>
        <end position="84"/>
    </location>
</feature>
<dbReference type="PANTHER" id="PTHR42831:SF1">
    <property type="entry name" value="FE-S PROTEIN MATURATION AUXILIARY FACTOR YITW"/>
    <property type="match status" value="1"/>
</dbReference>
<gene>
    <name evidence="2" type="ORF">E6Q80_17650</name>
</gene>
<organism evidence="2 3">
    <name type="scientific">Thauera aminoaromatica</name>
    <dbReference type="NCBI Taxonomy" id="164330"/>
    <lineage>
        <taxon>Bacteria</taxon>
        <taxon>Pseudomonadati</taxon>
        <taxon>Pseudomonadota</taxon>
        <taxon>Betaproteobacteria</taxon>
        <taxon>Rhodocyclales</taxon>
        <taxon>Zoogloeaceae</taxon>
        <taxon>Thauera</taxon>
    </lineage>
</organism>
<dbReference type="RefSeq" id="WP_276660870.1">
    <property type="nucleotide sequence ID" value="NZ_SSFD01000288.1"/>
</dbReference>
<evidence type="ECO:0000259" key="1">
    <source>
        <dbReference type="Pfam" id="PF01883"/>
    </source>
</evidence>
<dbReference type="InterPro" id="IPR052339">
    <property type="entry name" value="Fe-S_Maturation_MIP18"/>
</dbReference>
<proteinExistence type="predicted"/>
<dbReference type="Proteomes" id="UP000321192">
    <property type="component" value="Unassembled WGS sequence"/>
</dbReference>
<dbReference type="Pfam" id="PF01883">
    <property type="entry name" value="FeS_assembly_P"/>
    <property type="match status" value="1"/>
</dbReference>
<dbReference type="Gene3D" id="3.30.300.130">
    <property type="entry name" value="Fe-S cluster assembly (FSCA)"/>
    <property type="match status" value="1"/>
</dbReference>
<protein>
    <submittedName>
        <fullName evidence="2">Metal-sulfur cluster assembly factor</fullName>
    </submittedName>
</protein>
<evidence type="ECO:0000313" key="2">
    <source>
        <dbReference type="EMBL" id="TXH81133.1"/>
    </source>
</evidence>
<dbReference type="AlphaFoldDB" id="A0A5C7SC33"/>
<accession>A0A5C7SC33</accession>
<reference evidence="2 3" key="1">
    <citation type="submission" date="2018-09" db="EMBL/GenBank/DDBJ databases">
        <title>Metagenome Assembled Genomes from an Advanced Water Purification Facility.</title>
        <authorList>
            <person name="Stamps B.W."/>
            <person name="Spear J.R."/>
        </authorList>
    </citation>
    <scope>NUCLEOTIDE SEQUENCE [LARGE SCALE GENOMIC DNA]</scope>
    <source>
        <strain evidence="2">Bin_27_1</strain>
    </source>
</reference>
<evidence type="ECO:0000313" key="3">
    <source>
        <dbReference type="Proteomes" id="UP000321192"/>
    </source>
</evidence>
<dbReference type="InterPro" id="IPR002744">
    <property type="entry name" value="MIP18-like"/>
</dbReference>
<comment type="caution">
    <text evidence="2">The sequence shown here is derived from an EMBL/GenBank/DDBJ whole genome shotgun (WGS) entry which is preliminary data.</text>
</comment>